<comment type="caution">
    <text evidence="1">The sequence shown here is derived from an EMBL/GenBank/DDBJ whole genome shotgun (WGS) entry which is preliminary data.</text>
</comment>
<reference evidence="1" key="1">
    <citation type="journal article" date="2014" name="Front. Microbiol.">
        <title>High frequency of phylogenetically diverse reductive dehalogenase-homologous genes in deep subseafloor sedimentary metagenomes.</title>
        <authorList>
            <person name="Kawai M."/>
            <person name="Futagami T."/>
            <person name="Toyoda A."/>
            <person name="Takaki Y."/>
            <person name="Nishi S."/>
            <person name="Hori S."/>
            <person name="Arai W."/>
            <person name="Tsubouchi T."/>
            <person name="Morono Y."/>
            <person name="Uchiyama I."/>
            <person name="Ito T."/>
            <person name="Fujiyama A."/>
            <person name="Inagaki F."/>
            <person name="Takami H."/>
        </authorList>
    </citation>
    <scope>NUCLEOTIDE SEQUENCE</scope>
    <source>
        <strain evidence="1">Expedition CK06-06</strain>
    </source>
</reference>
<proteinExistence type="predicted"/>
<feature type="non-terminal residue" evidence="1">
    <location>
        <position position="1"/>
    </location>
</feature>
<name>X1A477_9ZZZZ</name>
<sequence length="84" mass="9868">KYNRNAQLLVTPCLSRGCRKSRQETHRLPPYDIGSEKGVIFSGYIFLDFQGFLNEFTKQNPEIRHPNYDDFSPITEKDIFEDPK</sequence>
<protein>
    <submittedName>
        <fullName evidence="1">Uncharacterized protein</fullName>
    </submittedName>
</protein>
<organism evidence="1">
    <name type="scientific">marine sediment metagenome</name>
    <dbReference type="NCBI Taxonomy" id="412755"/>
    <lineage>
        <taxon>unclassified sequences</taxon>
        <taxon>metagenomes</taxon>
        <taxon>ecological metagenomes</taxon>
    </lineage>
</organism>
<dbReference type="EMBL" id="BART01012098">
    <property type="protein sequence ID" value="GAG76930.1"/>
    <property type="molecule type" value="Genomic_DNA"/>
</dbReference>
<gene>
    <name evidence="1" type="ORF">S01H4_25430</name>
</gene>
<evidence type="ECO:0000313" key="1">
    <source>
        <dbReference type="EMBL" id="GAG76930.1"/>
    </source>
</evidence>
<dbReference type="AlphaFoldDB" id="X1A477"/>
<accession>X1A477</accession>